<organism evidence="13 14">
    <name type="scientific">Daucus carota subsp. sativus</name>
    <name type="common">Carrot</name>
    <dbReference type="NCBI Taxonomy" id="79200"/>
    <lineage>
        <taxon>Eukaryota</taxon>
        <taxon>Viridiplantae</taxon>
        <taxon>Streptophyta</taxon>
        <taxon>Embryophyta</taxon>
        <taxon>Tracheophyta</taxon>
        <taxon>Spermatophyta</taxon>
        <taxon>Magnoliopsida</taxon>
        <taxon>eudicotyledons</taxon>
        <taxon>Gunneridae</taxon>
        <taxon>Pentapetalae</taxon>
        <taxon>asterids</taxon>
        <taxon>campanulids</taxon>
        <taxon>Apiales</taxon>
        <taxon>Apiaceae</taxon>
        <taxon>Apioideae</taxon>
        <taxon>Scandiceae</taxon>
        <taxon>Daucinae</taxon>
        <taxon>Daucus</taxon>
        <taxon>Daucus sect. Daucus</taxon>
    </lineage>
</organism>
<comment type="similarity">
    <text evidence="2 9">Belongs to the MscS (TC 1.A.23) family.</text>
</comment>
<feature type="transmembrane region" description="Helical" evidence="11">
    <location>
        <begin position="240"/>
        <end position="257"/>
    </location>
</feature>
<dbReference type="InterPro" id="IPR023408">
    <property type="entry name" value="MscS_beta-dom_sf"/>
</dbReference>
<evidence type="ECO:0000256" key="3">
    <source>
        <dbReference type="ARBA" id="ARBA00022448"/>
    </source>
</evidence>
<dbReference type="InterPro" id="IPR010920">
    <property type="entry name" value="LSM_dom_sf"/>
</dbReference>
<dbReference type="EMBL" id="CP093348">
    <property type="protein sequence ID" value="WOH03820.1"/>
    <property type="molecule type" value="Genomic_DNA"/>
</dbReference>
<dbReference type="SUPFAM" id="SSF50182">
    <property type="entry name" value="Sm-like ribonucleoproteins"/>
    <property type="match status" value="1"/>
</dbReference>
<name>A0AAF0X9S5_DAUCS</name>
<evidence type="ECO:0000256" key="1">
    <source>
        <dbReference type="ARBA" id="ARBA00004141"/>
    </source>
</evidence>
<dbReference type="Gene3D" id="2.30.30.60">
    <property type="match status" value="1"/>
</dbReference>
<keyword evidence="8" id="KW-0407">Ion channel</keyword>
<dbReference type="GO" id="GO:0050982">
    <property type="term" value="P:detection of mechanical stimulus"/>
    <property type="evidence" value="ECO:0007669"/>
    <property type="project" value="UniProtKB-ARBA"/>
</dbReference>
<accession>A0AAF0X9S5</accession>
<feature type="compositionally biased region" description="Polar residues" evidence="10">
    <location>
        <begin position="24"/>
        <end position="33"/>
    </location>
</feature>
<evidence type="ECO:0000256" key="4">
    <source>
        <dbReference type="ARBA" id="ARBA00022692"/>
    </source>
</evidence>
<keyword evidence="3" id="KW-0813">Transport</keyword>
<evidence type="ECO:0000256" key="7">
    <source>
        <dbReference type="ARBA" id="ARBA00023136"/>
    </source>
</evidence>
<feature type="region of interest" description="Disordered" evidence="10">
    <location>
        <begin position="96"/>
        <end position="116"/>
    </location>
</feature>
<keyword evidence="14" id="KW-1185">Reference proteome</keyword>
<feature type="region of interest" description="Disordered" evidence="10">
    <location>
        <begin position="1"/>
        <end position="72"/>
    </location>
</feature>
<proteinExistence type="inferred from homology"/>
<evidence type="ECO:0000313" key="13">
    <source>
        <dbReference type="EMBL" id="WOH03820.1"/>
    </source>
</evidence>
<feature type="domain" description="Mechanosensitive ion channel MscS" evidence="12">
    <location>
        <begin position="593"/>
        <end position="650"/>
    </location>
</feature>
<dbReference type="InterPro" id="IPR006685">
    <property type="entry name" value="MscS_channel_2nd"/>
</dbReference>
<dbReference type="PIRSF" id="PIRSF017209">
    <property type="entry name" value="Memb_At2g17000_prd"/>
    <property type="match status" value="1"/>
</dbReference>
<reference evidence="13" key="1">
    <citation type="journal article" date="2016" name="Nat. Genet.">
        <title>A high-quality carrot genome assembly provides new insights into carotenoid accumulation and asterid genome evolution.</title>
        <authorList>
            <person name="Iorizzo M."/>
            <person name="Ellison S."/>
            <person name="Senalik D."/>
            <person name="Zeng P."/>
            <person name="Satapoomin P."/>
            <person name="Huang J."/>
            <person name="Bowman M."/>
            <person name="Iovene M."/>
            <person name="Sanseverino W."/>
            <person name="Cavagnaro P."/>
            <person name="Yildiz M."/>
            <person name="Macko-Podgorni A."/>
            <person name="Moranska E."/>
            <person name="Grzebelus E."/>
            <person name="Grzebelus D."/>
            <person name="Ashrafi H."/>
            <person name="Zheng Z."/>
            <person name="Cheng S."/>
            <person name="Spooner D."/>
            <person name="Van Deynze A."/>
            <person name="Simon P."/>
        </authorList>
    </citation>
    <scope>NUCLEOTIDE SEQUENCE</scope>
    <source>
        <tissue evidence="13">Leaf</tissue>
    </source>
</reference>
<sequence length="775" mass="88642">MADLEKNQSASAGRPPRIMENNRSKVSFQTPSRKFSEDENDNPRSNTPGAAEDSVSGHCYSRRLPSNAGGDRDEVIKCTSFQKRPSFLLSTKTVSRLSDPPVSDRRTDRVPASGPLKSGKVSGMLEKVPGIDDDDDDDDILLDDVPSDDFKTAKLDALTLLQWISLFTIVSLFICSLVIPKWKRAEFRGLELWKWEVLVLVLICGRLVSGWGIRIIVFFFERNFMLRKRVLYFVYGLRKAVQNCIWLGLVLIAWQCFFDQKIEGNNEFLWFINKLMWCMLTATLLWLLKTLMVKVLASSFHVSTFFDRIQDSLFNQYVIEMLSGPPLIELQNNQDEDERTMIEISKLQSAGATLPPDLRSAIPSPAAKSGRGSQTPGRSETDSKKFSGALTINSKRQEETITIDHLHKLNPKNISAWNMKRLMNLVRHGSLCTLDEQIQDLTNEDDNNKQITSEYEAKLAARKIFKNVARPRSKYIYMSDLLRFLGEEEAMKAMAILEGSSDSDRISKKDLKNWVVNAFRERRALALTLNDTKTAVNKLHHMVNVLVGVIIFIICILILGLASTQFLLAVSSQIVVVTFIFGNTCKTVFEAIIFLFVIHPFDVGDRCEIGGTQMIVEEMNILTTVFLRYDSQKIIYPNSTLSTIPIHNYYRSPDMDDAIDFYLHIATPIEKINLMKQKILSYIENKKDHWYPNAILVTRDTDQLNRIRMSLWPTHKMNHQNMIERYNRRSLLVEEILKTVKELGIEYQLYPLDINVKNMADITSTRMPSTWTSPS</sequence>
<feature type="transmembrane region" description="Helical" evidence="11">
    <location>
        <begin position="574"/>
        <end position="598"/>
    </location>
</feature>
<keyword evidence="6" id="KW-0406">Ion transport</keyword>
<reference evidence="13" key="2">
    <citation type="submission" date="2022-03" db="EMBL/GenBank/DDBJ databases">
        <title>Draft title - Genomic analysis of global carrot germplasm unveils the trajectory of domestication and the origin of high carotenoid orange carrot.</title>
        <authorList>
            <person name="Iorizzo M."/>
            <person name="Ellison S."/>
            <person name="Senalik D."/>
            <person name="Macko-Podgorni A."/>
            <person name="Grzebelus D."/>
            <person name="Bostan H."/>
            <person name="Rolling W."/>
            <person name="Curaba J."/>
            <person name="Simon P."/>
        </authorList>
    </citation>
    <scope>NUCLEOTIDE SEQUENCE</scope>
    <source>
        <tissue evidence="13">Leaf</tissue>
    </source>
</reference>
<keyword evidence="5 11" id="KW-1133">Transmembrane helix</keyword>
<dbReference type="PANTHER" id="PTHR31618:SF16">
    <property type="entry name" value="MECHANOSENSITIVE ION CHANNEL PROTEIN"/>
    <property type="match status" value="1"/>
</dbReference>
<feature type="region of interest" description="Disordered" evidence="10">
    <location>
        <begin position="353"/>
        <end position="391"/>
    </location>
</feature>
<evidence type="ECO:0000256" key="8">
    <source>
        <dbReference type="ARBA" id="ARBA00023303"/>
    </source>
</evidence>
<dbReference type="Pfam" id="PF00924">
    <property type="entry name" value="MS_channel_2nd"/>
    <property type="match status" value="1"/>
</dbReference>
<evidence type="ECO:0000256" key="10">
    <source>
        <dbReference type="SAM" id="MobiDB-lite"/>
    </source>
</evidence>
<dbReference type="AlphaFoldDB" id="A0AAF0X9S5"/>
<dbReference type="InterPro" id="IPR016688">
    <property type="entry name" value="MscS-like_plants/fungi"/>
</dbReference>
<dbReference type="FunFam" id="2.30.30.60:FF:000003">
    <property type="entry name" value="Predicted mechanosensitive ion channel"/>
    <property type="match status" value="1"/>
</dbReference>
<gene>
    <name evidence="13" type="ORF">DCAR_0623220</name>
</gene>
<feature type="transmembrane region" description="Helical" evidence="11">
    <location>
        <begin position="199"/>
        <end position="220"/>
    </location>
</feature>
<evidence type="ECO:0000256" key="6">
    <source>
        <dbReference type="ARBA" id="ARBA00023065"/>
    </source>
</evidence>
<feature type="transmembrane region" description="Helical" evidence="11">
    <location>
        <begin position="269"/>
        <end position="288"/>
    </location>
</feature>
<evidence type="ECO:0000259" key="12">
    <source>
        <dbReference type="Pfam" id="PF00924"/>
    </source>
</evidence>
<keyword evidence="4 11" id="KW-0812">Transmembrane</keyword>
<dbReference type="PANTHER" id="PTHR31618">
    <property type="entry name" value="MECHANOSENSITIVE ION CHANNEL PROTEIN 5"/>
    <property type="match status" value="1"/>
</dbReference>
<evidence type="ECO:0000256" key="2">
    <source>
        <dbReference type="ARBA" id="ARBA00008017"/>
    </source>
</evidence>
<protein>
    <recommendedName>
        <fullName evidence="9">Mechanosensitive ion channel protein</fullName>
    </recommendedName>
</protein>
<feature type="transmembrane region" description="Helical" evidence="11">
    <location>
        <begin position="543"/>
        <end position="568"/>
    </location>
</feature>
<evidence type="ECO:0000313" key="14">
    <source>
        <dbReference type="Proteomes" id="UP000077755"/>
    </source>
</evidence>
<dbReference type="GO" id="GO:0008381">
    <property type="term" value="F:mechanosensitive monoatomic ion channel activity"/>
    <property type="evidence" value="ECO:0007669"/>
    <property type="project" value="TreeGrafter"/>
</dbReference>
<dbReference type="Proteomes" id="UP000077755">
    <property type="component" value="Chromosome 6"/>
</dbReference>
<feature type="transmembrane region" description="Helical" evidence="11">
    <location>
        <begin position="160"/>
        <end position="179"/>
    </location>
</feature>
<dbReference type="GO" id="GO:0006820">
    <property type="term" value="P:monoatomic anion transport"/>
    <property type="evidence" value="ECO:0007669"/>
    <property type="project" value="TreeGrafter"/>
</dbReference>
<evidence type="ECO:0000256" key="9">
    <source>
        <dbReference type="PIRNR" id="PIRNR017209"/>
    </source>
</evidence>
<dbReference type="GO" id="GO:0005886">
    <property type="term" value="C:plasma membrane"/>
    <property type="evidence" value="ECO:0007669"/>
    <property type="project" value="UniProtKB-UniRule"/>
</dbReference>
<evidence type="ECO:0000256" key="5">
    <source>
        <dbReference type="ARBA" id="ARBA00022989"/>
    </source>
</evidence>
<evidence type="ECO:0000256" key="11">
    <source>
        <dbReference type="SAM" id="Phobius"/>
    </source>
</evidence>
<keyword evidence="7 9" id="KW-0472">Membrane</keyword>
<comment type="subcellular location">
    <subcellularLocation>
        <location evidence="1">Membrane</location>
        <topology evidence="1">Multi-pass membrane protein</topology>
    </subcellularLocation>
</comment>